<reference evidence="2 3" key="1">
    <citation type="submission" date="2024-02" db="EMBL/GenBank/DDBJ databases">
        <authorList>
            <person name="Daric V."/>
            <person name="Darras S."/>
        </authorList>
    </citation>
    <scope>NUCLEOTIDE SEQUENCE [LARGE SCALE GENOMIC DNA]</scope>
</reference>
<comment type="caution">
    <text evidence="2">The sequence shown here is derived from an EMBL/GenBank/DDBJ whole genome shotgun (WGS) entry which is preliminary data.</text>
</comment>
<feature type="transmembrane region" description="Helical" evidence="1">
    <location>
        <begin position="66"/>
        <end position="84"/>
    </location>
</feature>
<evidence type="ECO:0000313" key="2">
    <source>
        <dbReference type="EMBL" id="CAK8692621.1"/>
    </source>
</evidence>
<gene>
    <name evidence="2" type="ORF">CVLEPA_LOCUS25874</name>
</gene>
<sequence>MLTTKIFQSETRFLKARWGYKLLHKSMSSREKRQLYAVKPEIQKIMQQEAKPIAPKKTWFKSYSSIVTFIFSMVVWTICGVYAYEVHQNKIKNQTDDSIEPEQADVTEEEQKTFPNLIKPKSLKNRGIILGSKGWEDYRDKHKPTNVFNNPFVLINEEDEKVEMVQRVFSQLTMISEIPFHRIERDEEGNLMFDKDGYPIQKPHRFIELVNYLRESITSFIFD</sequence>
<evidence type="ECO:0000256" key="1">
    <source>
        <dbReference type="SAM" id="Phobius"/>
    </source>
</evidence>
<keyword evidence="1" id="KW-0472">Membrane</keyword>
<keyword evidence="3" id="KW-1185">Reference proteome</keyword>
<evidence type="ECO:0000313" key="3">
    <source>
        <dbReference type="Proteomes" id="UP001642483"/>
    </source>
</evidence>
<organism evidence="2 3">
    <name type="scientific">Clavelina lepadiformis</name>
    <name type="common">Light-bulb sea squirt</name>
    <name type="synonym">Ascidia lepadiformis</name>
    <dbReference type="NCBI Taxonomy" id="159417"/>
    <lineage>
        <taxon>Eukaryota</taxon>
        <taxon>Metazoa</taxon>
        <taxon>Chordata</taxon>
        <taxon>Tunicata</taxon>
        <taxon>Ascidiacea</taxon>
        <taxon>Aplousobranchia</taxon>
        <taxon>Clavelinidae</taxon>
        <taxon>Clavelina</taxon>
    </lineage>
</organism>
<name>A0ABP0GLJ7_CLALP</name>
<dbReference type="EMBL" id="CAWYQH010000130">
    <property type="protein sequence ID" value="CAK8692621.1"/>
    <property type="molecule type" value="Genomic_DNA"/>
</dbReference>
<keyword evidence="1" id="KW-0812">Transmembrane</keyword>
<accession>A0ABP0GLJ7</accession>
<dbReference type="Proteomes" id="UP001642483">
    <property type="component" value="Unassembled WGS sequence"/>
</dbReference>
<protein>
    <submittedName>
        <fullName evidence="2">Uncharacterized protein</fullName>
    </submittedName>
</protein>
<proteinExistence type="predicted"/>
<keyword evidence="1" id="KW-1133">Transmembrane helix</keyword>